<dbReference type="Pfam" id="PF07735">
    <property type="entry name" value="FBA_2"/>
    <property type="match status" value="1"/>
</dbReference>
<dbReference type="CTD" id="78773748"/>
<evidence type="ECO:0000313" key="4">
    <source>
        <dbReference type="Proteomes" id="UP000483820"/>
    </source>
</evidence>
<name>A0A6A5H7Y6_CAERE</name>
<comment type="caution">
    <text evidence="3">The sequence shown here is derived from an EMBL/GenBank/DDBJ whole genome shotgun (WGS) entry which is preliminary data.</text>
</comment>
<dbReference type="KEGG" id="crq:GCK72_003896"/>
<sequence>MLGDCSNYQVDEDMGTTTSMPNFQKMELITRSINLASARYGCCFKDTDSSILIGVGNQRTSIICGSAVPEVIVENCLIREELSKWLKPTDTNELETMLSILEKVIPILPCRYNAVYLELAEMRTISIQDVFSHSIIRNSEGIVIKGDEEIPSDDLDYILETASRLKHLRLLNTSPPYGYNHGRIFELKNFEFPTSEWISIEHLLKIKNSVKMNIGKNRLNYADLNRFLKYWIQSEIDMFNKYIHIEMEEDIPEDVLFNGILRLNSDYFEAISYFIKADSYQQQRNKPVLSIWYEEQTLKLTAWSPDKRWRNVDGETGSFQGEYDALRAVERRMELEQTLKENYDDEKILNEIRELNEQLEQLQEELNFTIAECI</sequence>
<feature type="domain" description="Sdz-33 F-box" evidence="2">
    <location>
        <begin position="186"/>
        <end position="235"/>
    </location>
</feature>
<dbReference type="PANTHER" id="PTHR21503">
    <property type="entry name" value="F-BOX-CONTAINING HYPOTHETICAL PROTEIN C.ELEGANS"/>
    <property type="match status" value="1"/>
</dbReference>
<dbReference type="GeneID" id="78773748"/>
<dbReference type="InterPro" id="IPR012885">
    <property type="entry name" value="F-box_Sdz-33"/>
</dbReference>
<dbReference type="RefSeq" id="XP_053588512.1">
    <property type="nucleotide sequence ID" value="XM_053724318.1"/>
</dbReference>
<dbReference type="EMBL" id="WUAV01000002">
    <property type="protein sequence ID" value="KAF1763950.1"/>
    <property type="molecule type" value="Genomic_DNA"/>
</dbReference>
<keyword evidence="1" id="KW-0175">Coiled coil</keyword>
<dbReference type="AlphaFoldDB" id="A0A6A5H7Y6"/>
<evidence type="ECO:0000256" key="1">
    <source>
        <dbReference type="SAM" id="Coils"/>
    </source>
</evidence>
<proteinExistence type="predicted"/>
<dbReference type="PANTHER" id="PTHR21503:SF8">
    <property type="entry name" value="F-BOX ASSOCIATED DOMAIN-CONTAINING PROTEIN-RELATED"/>
    <property type="match status" value="1"/>
</dbReference>
<organism evidence="3 4">
    <name type="scientific">Caenorhabditis remanei</name>
    <name type="common">Caenorhabditis vulgaris</name>
    <dbReference type="NCBI Taxonomy" id="31234"/>
    <lineage>
        <taxon>Eukaryota</taxon>
        <taxon>Metazoa</taxon>
        <taxon>Ecdysozoa</taxon>
        <taxon>Nematoda</taxon>
        <taxon>Chromadorea</taxon>
        <taxon>Rhabditida</taxon>
        <taxon>Rhabditina</taxon>
        <taxon>Rhabditomorpha</taxon>
        <taxon>Rhabditoidea</taxon>
        <taxon>Rhabditidae</taxon>
        <taxon>Peloderinae</taxon>
        <taxon>Caenorhabditis</taxon>
    </lineage>
</organism>
<gene>
    <name evidence="3" type="ORF">GCK72_003896</name>
</gene>
<protein>
    <recommendedName>
        <fullName evidence="2">Sdz-33 F-box domain-containing protein</fullName>
    </recommendedName>
</protein>
<feature type="coiled-coil region" evidence="1">
    <location>
        <begin position="326"/>
        <end position="372"/>
    </location>
</feature>
<accession>A0A6A5H7Y6</accession>
<evidence type="ECO:0000313" key="3">
    <source>
        <dbReference type="EMBL" id="KAF1763950.1"/>
    </source>
</evidence>
<dbReference type="Proteomes" id="UP000483820">
    <property type="component" value="Chromosome II"/>
</dbReference>
<reference evidence="3 4" key="1">
    <citation type="submission" date="2019-12" db="EMBL/GenBank/DDBJ databases">
        <title>Chromosome-level assembly of the Caenorhabditis remanei genome.</title>
        <authorList>
            <person name="Teterina A.A."/>
            <person name="Willis J.H."/>
            <person name="Phillips P.C."/>
        </authorList>
    </citation>
    <scope>NUCLEOTIDE SEQUENCE [LARGE SCALE GENOMIC DNA]</scope>
    <source>
        <strain evidence="3 4">PX506</strain>
        <tissue evidence="3">Whole organism</tissue>
    </source>
</reference>
<evidence type="ECO:0000259" key="2">
    <source>
        <dbReference type="Pfam" id="PF07735"/>
    </source>
</evidence>